<gene>
    <name evidence="1" type="ORF">DCAF_LOCUS2553</name>
</gene>
<comment type="caution">
    <text evidence="1">The sequence shown here is derived from an EMBL/GenBank/DDBJ whole genome shotgun (WGS) entry which is preliminary data.</text>
</comment>
<proteinExistence type="predicted"/>
<protein>
    <submittedName>
        <fullName evidence="1">Uncharacterized protein</fullName>
    </submittedName>
</protein>
<dbReference type="AlphaFoldDB" id="A0AAV1QT16"/>
<reference evidence="1 2" key="1">
    <citation type="submission" date="2024-01" db="EMBL/GenBank/DDBJ databases">
        <authorList>
            <person name="Waweru B."/>
        </authorList>
    </citation>
    <scope>NUCLEOTIDE SEQUENCE [LARGE SCALE GENOMIC DNA]</scope>
</reference>
<dbReference type="Proteomes" id="UP001314170">
    <property type="component" value="Unassembled WGS sequence"/>
</dbReference>
<keyword evidence="2" id="KW-1185">Reference proteome</keyword>
<sequence>MVCVNANPFTGHQFDIPGKCNRYCRRSREGDWMVIDHTIDWDLFTWIEDVAVFEGKAYVATGDARIGTLNLLDSQPHVRMLEDGMGAWGLGNQALFLGDGDKSCGLSNPGKRISEISDVVLAYGPGSSTCDCIPWMVELSLHQISWKTKGQVFLLWVHIFGSFQARLSINNVSFELSVRVYSYKWVCS</sequence>
<accession>A0AAV1QT16</accession>
<evidence type="ECO:0000313" key="2">
    <source>
        <dbReference type="Proteomes" id="UP001314170"/>
    </source>
</evidence>
<name>A0AAV1QT16_9ROSI</name>
<dbReference type="EMBL" id="CAWUPB010000793">
    <property type="protein sequence ID" value="CAK7324887.1"/>
    <property type="molecule type" value="Genomic_DNA"/>
</dbReference>
<evidence type="ECO:0000313" key="1">
    <source>
        <dbReference type="EMBL" id="CAK7324887.1"/>
    </source>
</evidence>
<organism evidence="1 2">
    <name type="scientific">Dovyalis caffra</name>
    <dbReference type="NCBI Taxonomy" id="77055"/>
    <lineage>
        <taxon>Eukaryota</taxon>
        <taxon>Viridiplantae</taxon>
        <taxon>Streptophyta</taxon>
        <taxon>Embryophyta</taxon>
        <taxon>Tracheophyta</taxon>
        <taxon>Spermatophyta</taxon>
        <taxon>Magnoliopsida</taxon>
        <taxon>eudicotyledons</taxon>
        <taxon>Gunneridae</taxon>
        <taxon>Pentapetalae</taxon>
        <taxon>rosids</taxon>
        <taxon>fabids</taxon>
        <taxon>Malpighiales</taxon>
        <taxon>Salicaceae</taxon>
        <taxon>Flacourtieae</taxon>
        <taxon>Dovyalis</taxon>
    </lineage>
</organism>